<protein>
    <submittedName>
        <fullName evidence="2 3">Uncharacterized protein</fullName>
    </submittedName>
</protein>
<dbReference type="OrthoDB" id="6119722at2759"/>
<reference evidence="2" key="1">
    <citation type="journal article" date="2012" name="Nature">
        <title>The oyster genome reveals stress adaptation and complexity of shell formation.</title>
        <authorList>
            <person name="Zhang G."/>
            <person name="Fang X."/>
            <person name="Guo X."/>
            <person name="Li L."/>
            <person name="Luo R."/>
            <person name="Xu F."/>
            <person name="Yang P."/>
            <person name="Zhang L."/>
            <person name="Wang X."/>
            <person name="Qi H."/>
            <person name="Xiong Z."/>
            <person name="Que H."/>
            <person name="Xie Y."/>
            <person name="Holland P.W."/>
            <person name="Paps J."/>
            <person name="Zhu Y."/>
            <person name="Wu F."/>
            <person name="Chen Y."/>
            <person name="Wang J."/>
            <person name="Peng C."/>
            <person name="Meng J."/>
            <person name="Yang L."/>
            <person name="Liu J."/>
            <person name="Wen B."/>
            <person name="Zhang N."/>
            <person name="Huang Z."/>
            <person name="Zhu Q."/>
            <person name="Feng Y."/>
            <person name="Mount A."/>
            <person name="Hedgecock D."/>
            <person name="Xu Z."/>
            <person name="Liu Y."/>
            <person name="Domazet-Loso T."/>
            <person name="Du Y."/>
            <person name="Sun X."/>
            <person name="Zhang S."/>
            <person name="Liu B."/>
            <person name="Cheng P."/>
            <person name="Jiang X."/>
            <person name="Li J."/>
            <person name="Fan D."/>
            <person name="Wang W."/>
            <person name="Fu W."/>
            <person name="Wang T."/>
            <person name="Wang B."/>
            <person name="Zhang J."/>
            <person name="Peng Z."/>
            <person name="Li Y."/>
            <person name="Li N."/>
            <person name="Wang J."/>
            <person name="Chen M."/>
            <person name="He Y."/>
            <person name="Tan F."/>
            <person name="Song X."/>
            <person name="Zheng Q."/>
            <person name="Huang R."/>
            <person name="Yang H."/>
            <person name="Du X."/>
            <person name="Chen L."/>
            <person name="Yang M."/>
            <person name="Gaffney P.M."/>
            <person name="Wang S."/>
            <person name="Luo L."/>
            <person name="She Z."/>
            <person name="Ming Y."/>
            <person name="Huang W."/>
            <person name="Zhang S."/>
            <person name="Huang B."/>
            <person name="Zhang Y."/>
            <person name="Qu T."/>
            <person name="Ni P."/>
            <person name="Miao G."/>
            <person name="Wang J."/>
            <person name="Wang Q."/>
            <person name="Steinberg C.E."/>
            <person name="Wang H."/>
            <person name="Li N."/>
            <person name="Qian L."/>
            <person name="Zhang G."/>
            <person name="Li Y."/>
            <person name="Yang H."/>
            <person name="Liu X."/>
            <person name="Wang J."/>
            <person name="Yin Y."/>
            <person name="Wang J."/>
        </authorList>
    </citation>
    <scope>NUCLEOTIDE SEQUENCE [LARGE SCALE GENOMIC DNA]</scope>
    <source>
        <strain evidence="2">05x7-T-G4-1.051#20</strain>
    </source>
</reference>
<dbReference type="EMBL" id="JH816287">
    <property type="protein sequence ID" value="EKC39978.1"/>
    <property type="molecule type" value="Genomic_DNA"/>
</dbReference>
<dbReference type="OMA" id="MATRTFT"/>
<keyword evidence="4" id="KW-1185">Reference proteome</keyword>
<feature type="compositionally biased region" description="Polar residues" evidence="1">
    <location>
        <begin position="417"/>
        <end position="455"/>
    </location>
</feature>
<evidence type="ECO:0000313" key="3">
    <source>
        <dbReference type="EnsemblMetazoa" id="G10290.1:cds"/>
    </source>
</evidence>
<proteinExistence type="predicted"/>
<dbReference type="KEGG" id="crg:105327637"/>
<evidence type="ECO:0000313" key="4">
    <source>
        <dbReference type="Proteomes" id="UP000005408"/>
    </source>
</evidence>
<organism evidence="2">
    <name type="scientific">Magallana gigas</name>
    <name type="common">Pacific oyster</name>
    <name type="synonym">Crassostrea gigas</name>
    <dbReference type="NCBI Taxonomy" id="29159"/>
    <lineage>
        <taxon>Eukaryota</taxon>
        <taxon>Metazoa</taxon>
        <taxon>Spiralia</taxon>
        <taxon>Lophotrochozoa</taxon>
        <taxon>Mollusca</taxon>
        <taxon>Bivalvia</taxon>
        <taxon>Autobranchia</taxon>
        <taxon>Pteriomorphia</taxon>
        <taxon>Ostreida</taxon>
        <taxon>Ostreoidea</taxon>
        <taxon>Ostreidae</taxon>
        <taxon>Magallana</taxon>
    </lineage>
</organism>
<feature type="compositionally biased region" description="Polar residues" evidence="1">
    <location>
        <begin position="359"/>
        <end position="409"/>
    </location>
</feature>
<evidence type="ECO:0000313" key="2">
    <source>
        <dbReference type="EMBL" id="EKC39978.1"/>
    </source>
</evidence>
<feature type="region of interest" description="Disordered" evidence="1">
    <location>
        <begin position="252"/>
        <end position="289"/>
    </location>
</feature>
<feature type="region of interest" description="Disordered" evidence="1">
    <location>
        <begin position="350"/>
        <end position="485"/>
    </location>
</feature>
<dbReference type="Proteomes" id="UP000005408">
    <property type="component" value="Unassembled WGS sequence"/>
</dbReference>
<gene>
    <name evidence="2" type="ORF">CGI_10026989</name>
</gene>
<dbReference type="AlphaFoldDB" id="K1R2K4"/>
<reference evidence="3" key="2">
    <citation type="submission" date="2022-08" db="UniProtKB">
        <authorList>
            <consortium name="EnsemblMetazoa"/>
        </authorList>
    </citation>
    <scope>IDENTIFICATION</scope>
    <source>
        <strain evidence="3">05x7-T-G4-1.051#20</strain>
    </source>
</reference>
<dbReference type="EnsemblMetazoa" id="G10290.1">
    <property type="protein sequence ID" value="G10290.1:cds"/>
    <property type="gene ID" value="G10290"/>
</dbReference>
<sequence>MPSIKTDREGKTTYAEVSAMKFNLKEERCLKKNLQLLDVEEDYSLTLINLDNRGVKLYQQKLKDKVAKIKSNLTPTEITEFQKLDEAGKLKGIFPSVTPNLQGRITAEAKRLNLDLPVRPRTAVPLKRSSSTNTPRQPPRPSSEKRQLPRRESMKNGLSDLSKFEKEGMEGSKGATENADSSVVPSKVQINHVPSSNQTDKQKTKKLPPRGDYPTLRSTLKRHSSERKTISATAHVRKKFLDDHRLSIVNEDLNPTENGQDSFGEPKQDDQAVSSLEPTGPNTQTCDKVRPITRPESRMDVVRDNLIDSTTPSILSLDSGSVLDLDMVEPTKGKMKLMATRTFTAEEVKELNKRRSHTDVSMSSCYDNSTSTGQKYSAGSQSSTPTNQMWENSLNSPRRQARPLTSASPRTEAGKFTNATPRSQTAKVSRTRSLMMNSPKPTVQRSKSSLSTAKGQSKAMFSSHAPTDGTSRRRKDGKHTTFLSNGIGDDLGNNLQAEIRQDLLEKESEVRSIMDKKVSNYLHRLGQFLDKK</sequence>
<evidence type="ECO:0000256" key="1">
    <source>
        <dbReference type="SAM" id="MobiDB-lite"/>
    </source>
</evidence>
<feature type="compositionally biased region" description="Polar residues" evidence="1">
    <location>
        <begin position="178"/>
        <end position="199"/>
    </location>
</feature>
<feature type="region of interest" description="Disordered" evidence="1">
    <location>
        <begin position="116"/>
        <end position="231"/>
    </location>
</feature>
<name>K1R2K4_MAGGI</name>
<feature type="compositionally biased region" description="Polar residues" evidence="1">
    <location>
        <begin position="271"/>
        <end position="286"/>
    </location>
</feature>
<feature type="compositionally biased region" description="Basic and acidic residues" evidence="1">
    <location>
        <begin position="142"/>
        <end position="154"/>
    </location>
</feature>
<accession>K1R2K4</accession>
<dbReference type="HOGENOM" id="CLU_512160_0_0_1"/>